<organism evidence="2 3">
    <name type="scientific">Zoarces viviparus</name>
    <name type="common">Viviparous eelpout</name>
    <name type="synonym">Blennius viviparus</name>
    <dbReference type="NCBI Taxonomy" id="48416"/>
    <lineage>
        <taxon>Eukaryota</taxon>
        <taxon>Metazoa</taxon>
        <taxon>Chordata</taxon>
        <taxon>Craniata</taxon>
        <taxon>Vertebrata</taxon>
        <taxon>Euteleostomi</taxon>
        <taxon>Actinopterygii</taxon>
        <taxon>Neopterygii</taxon>
        <taxon>Teleostei</taxon>
        <taxon>Neoteleostei</taxon>
        <taxon>Acanthomorphata</taxon>
        <taxon>Eupercaria</taxon>
        <taxon>Perciformes</taxon>
        <taxon>Cottioidei</taxon>
        <taxon>Zoarcales</taxon>
        <taxon>Zoarcidae</taxon>
        <taxon>Zoarcinae</taxon>
        <taxon>Zoarces</taxon>
    </lineage>
</organism>
<sequence>MVDESPAGPGLVCWVLLQMPRCHRPGDGWSLGDNRGPGSLSLSRVTPLQSSRSVGPPPPPFCSGFIHRIGCNDDRPERDLQADPVGVGDGSASSSPCPPVPPPTDRAQLRPHEILKTKREKKPPRCLRCAKRMSQTAQTRMEMER</sequence>
<evidence type="ECO:0000313" key="2">
    <source>
        <dbReference type="EMBL" id="KAK9540927.1"/>
    </source>
</evidence>
<feature type="region of interest" description="Disordered" evidence="1">
    <location>
        <begin position="28"/>
        <end position="59"/>
    </location>
</feature>
<protein>
    <submittedName>
        <fullName evidence="2">Uncharacterized protein</fullName>
    </submittedName>
</protein>
<evidence type="ECO:0000256" key="1">
    <source>
        <dbReference type="SAM" id="MobiDB-lite"/>
    </source>
</evidence>
<name>A0AAW1G2C9_ZOAVI</name>
<comment type="caution">
    <text evidence="2">The sequence shown here is derived from an EMBL/GenBank/DDBJ whole genome shotgun (WGS) entry which is preliminary data.</text>
</comment>
<feature type="compositionally biased region" description="Basic residues" evidence="1">
    <location>
        <begin position="118"/>
        <end position="131"/>
    </location>
</feature>
<feature type="compositionally biased region" description="Basic and acidic residues" evidence="1">
    <location>
        <begin position="72"/>
        <end position="81"/>
    </location>
</feature>
<proteinExistence type="predicted"/>
<feature type="region of interest" description="Disordered" evidence="1">
    <location>
        <begin position="72"/>
        <end position="145"/>
    </location>
</feature>
<feature type="compositionally biased region" description="Basic and acidic residues" evidence="1">
    <location>
        <begin position="107"/>
        <end position="117"/>
    </location>
</feature>
<reference evidence="2 3" key="1">
    <citation type="journal article" date="2024" name="Genome Biol. Evol.">
        <title>Chromosome-level genome assembly of the viviparous eelpout Zoarces viviparus.</title>
        <authorList>
            <person name="Fuhrmann N."/>
            <person name="Brasseur M.V."/>
            <person name="Bakowski C.E."/>
            <person name="Podsiadlowski L."/>
            <person name="Prost S."/>
            <person name="Krehenwinkel H."/>
            <person name="Mayer C."/>
        </authorList>
    </citation>
    <scope>NUCLEOTIDE SEQUENCE [LARGE SCALE GENOMIC DNA]</scope>
    <source>
        <strain evidence="2">NO-MEL_2022_Ind0_liver</strain>
    </source>
</reference>
<feature type="compositionally biased region" description="Polar residues" evidence="1">
    <location>
        <begin position="40"/>
        <end position="53"/>
    </location>
</feature>
<dbReference type="Proteomes" id="UP001488805">
    <property type="component" value="Unassembled WGS sequence"/>
</dbReference>
<keyword evidence="3" id="KW-1185">Reference proteome</keyword>
<gene>
    <name evidence="2" type="ORF">VZT92_003344</name>
</gene>
<accession>A0AAW1G2C9</accession>
<dbReference type="AlphaFoldDB" id="A0AAW1G2C9"/>
<evidence type="ECO:0000313" key="3">
    <source>
        <dbReference type="Proteomes" id="UP001488805"/>
    </source>
</evidence>
<dbReference type="EMBL" id="JBCEZU010000013">
    <property type="protein sequence ID" value="KAK9540927.1"/>
    <property type="molecule type" value="Genomic_DNA"/>
</dbReference>